<dbReference type="Pfam" id="PF12804">
    <property type="entry name" value="NTP_transf_3"/>
    <property type="match status" value="1"/>
</dbReference>
<evidence type="ECO:0000256" key="2">
    <source>
        <dbReference type="ARBA" id="ARBA00022695"/>
    </source>
</evidence>
<dbReference type="InterPro" id="IPR050065">
    <property type="entry name" value="GlmU-like"/>
</dbReference>
<comment type="caution">
    <text evidence="4">The sequence shown here is derived from an EMBL/GenBank/DDBJ whole genome shotgun (WGS) entry which is preliminary data.</text>
</comment>
<dbReference type="EMBL" id="BSDD01000002">
    <property type="protein sequence ID" value="GLH69967.1"/>
    <property type="molecule type" value="Genomic_DNA"/>
</dbReference>
<organism evidence="4 5">
    <name type="scientific">Geothrix rubra</name>
    <dbReference type="NCBI Taxonomy" id="2927977"/>
    <lineage>
        <taxon>Bacteria</taxon>
        <taxon>Pseudomonadati</taxon>
        <taxon>Acidobacteriota</taxon>
        <taxon>Holophagae</taxon>
        <taxon>Holophagales</taxon>
        <taxon>Holophagaceae</taxon>
        <taxon>Geothrix</taxon>
    </lineage>
</organism>
<evidence type="ECO:0000259" key="3">
    <source>
        <dbReference type="Pfam" id="PF12804"/>
    </source>
</evidence>
<keyword evidence="1" id="KW-0808">Transferase</keyword>
<protein>
    <recommendedName>
        <fullName evidence="3">MobA-like NTP transferase domain-containing protein</fullName>
    </recommendedName>
</protein>
<dbReference type="PANTHER" id="PTHR43584:SF8">
    <property type="entry name" value="N-ACETYLMURAMATE ALPHA-1-PHOSPHATE URIDYLYLTRANSFERASE"/>
    <property type="match status" value="1"/>
</dbReference>
<evidence type="ECO:0000256" key="1">
    <source>
        <dbReference type="ARBA" id="ARBA00022679"/>
    </source>
</evidence>
<dbReference type="SUPFAM" id="SSF53448">
    <property type="entry name" value="Nucleotide-diphospho-sugar transferases"/>
    <property type="match status" value="1"/>
</dbReference>
<name>A0ABQ5Q5D1_9BACT</name>
<dbReference type="Proteomes" id="UP001165089">
    <property type="component" value="Unassembled WGS sequence"/>
</dbReference>
<dbReference type="PANTHER" id="PTHR43584">
    <property type="entry name" value="NUCLEOTIDYL TRANSFERASE"/>
    <property type="match status" value="1"/>
</dbReference>
<keyword evidence="2" id="KW-0548">Nucleotidyltransferase</keyword>
<dbReference type="RefSeq" id="WP_285724207.1">
    <property type="nucleotide sequence ID" value="NZ_BSDD01000002.1"/>
</dbReference>
<evidence type="ECO:0000313" key="5">
    <source>
        <dbReference type="Proteomes" id="UP001165089"/>
    </source>
</evidence>
<gene>
    <name evidence="4" type="ORF">GETHPA_15000</name>
</gene>
<feature type="domain" description="MobA-like NTP transferase" evidence="3">
    <location>
        <begin position="8"/>
        <end position="144"/>
    </location>
</feature>
<sequence length="276" mass="29131">MPEPLEGFLLAAGLGTRMGVLSACLPKPAWTLRGRPLLQWGAGALRAAGAGRIGCNAHLHPEGLRAVAGGLEVFDEPRLLGSAGGLRHALGRVAGELLVWNADIWADAVPFDRLRERHRAARAALSWLLVPHPGGPWNPVWLDAEDRILPKGVVGEQGPYHFTGAAAWSPEALALLPEGPSEMDDLRPRLPLHLGVVAEPFPWREVGTAEALIAAAADLAPDQEGRLPGCYVHPSAAPAGRLTRCVLGPGALPPPSITDAEALWFGEGGHQVRLGL</sequence>
<dbReference type="InterPro" id="IPR029044">
    <property type="entry name" value="Nucleotide-diphossugar_trans"/>
</dbReference>
<dbReference type="InterPro" id="IPR025877">
    <property type="entry name" value="MobA-like_NTP_Trfase"/>
</dbReference>
<evidence type="ECO:0000313" key="4">
    <source>
        <dbReference type="EMBL" id="GLH69967.1"/>
    </source>
</evidence>
<accession>A0ABQ5Q5D1</accession>
<reference evidence="4 5" key="1">
    <citation type="journal article" date="2023" name="Antonie Van Leeuwenhoek">
        <title>Mesoterricola silvestris gen. nov., sp. nov., Mesoterricola sediminis sp. nov., Geothrix oryzae sp. nov., Geothrix edaphica sp. nov., Geothrix rubra sp. nov., and Geothrix limicola sp. nov., six novel members of Acidobacteriota isolated from soils.</title>
        <authorList>
            <person name="Itoh H."/>
            <person name="Sugisawa Y."/>
            <person name="Mise K."/>
            <person name="Xu Z."/>
            <person name="Kuniyasu M."/>
            <person name="Ushijima N."/>
            <person name="Kawano K."/>
            <person name="Kobayashi E."/>
            <person name="Shiratori Y."/>
            <person name="Masuda Y."/>
            <person name="Senoo K."/>
        </authorList>
    </citation>
    <scope>NUCLEOTIDE SEQUENCE [LARGE SCALE GENOMIC DNA]</scope>
    <source>
        <strain evidence="4 5">Red803</strain>
    </source>
</reference>
<proteinExistence type="predicted"/>
<dbReference type="Gene3D" id="3.90.550.10">
    <property type="entry name" value="Spore Coat Polysaccharide Biosynthesis Protein SpsA, Chain A"/>
    <property type="match status" value="1"/>
</dbReference>
<keyword evidence="5" id="KW-1185">Reference proteome</keyword>